<dbReference type="PANTHER" id="PTHR13153:SF5">
    <property type="entry name" value="GATOR COMPLEX PROTEIN NPRL3"/>
    <property type="match status" value="1"/>
</dbReference>
<gene>
    <name evidence="7" type="ORF">METBIDRAFT_38680</name>
</gene>
<feature type="region of interest" description="Disordered" evidence="5">
    <location>
        <begin position="112"/>
        <end position="154"/>
    </location>
</feature>
<keyword evidence="4" id="KW-0732">Signal</keyword>
<evidence type="ECO:0000256" key="5">
    <source>
        <dbReference type="SAM" id="MobiDB-lite"/>
    </source>
</evidence>
<dbReference type="GO" id="GO:0005774">
    <property type="term" value="C:vacuolar membrane"/>
    <property type="evidence" value="ECO:0007669"/>
    <property type="project" value="UniProtKB-SubCell"/>
</dbReference>
<dbReference type="Proteomes" id="UP000092555">
    <property type="component" value="Unassembled WGS sequence"/>
</dbReference>
<dbReference type="GO" id="GO:0038202">
    <property type="term" value="P:TORC1 signaling"/>
    <property type="evidence" value="ECO:0007669"/>
    <property type="project" value="TreeGrafter"/>
</dbReference>
<dbReference type="GO" id="GO:0010508">
    <property type="term" value="P:positive regulation of autophagy"/>
    <property type="evidence" value="ECO:0007669"/>
    <property type="project" value="TreeGrafter"/>
</dbReference>
<dbReference type="GO" id="GO:0051321">
    <property type="term" value="P:meiotic cell cycle"/>
    <property type="evidence" value="ECO:0007669"/>
    <property type="project" value="UniProtKB-UniRule"/>
</dbReference>
<reference evidence="7 8" key="1">
    <citation type="submission" date="2016-05" db="EMBL/GenBank/DDBJ databases">
        <title>Comparative genomics of biotechnologically important yeasts.</title>
        <authorList>
            <consortium name="DOE Joint Genome Institute"/>
            <person name="Riley R."/>
            <person name="Haridas S."/>
            <person name="Wolfe K.H."/>
            <person name="Lopes M.R."/>
            <person name="Hittinger C.T."/>
            <person name="Goker M."/>
            <person name="Salamov A."/>
            <person name="Wisecaver J."/>
            <person name="Long T.M."/>
            <person name="Aerts A.L."/>
            <person name="Barry K."/>
            <person name="Choi C."/>
            <person name="Clum A."/>
            <person name="Coughlan A.Y."/>
            <person name="Deshpande S."/>
            <person name="Douglass A.P."/>
            <person name="Hanson S.J."/>
            <person name="Klenk H.-P."/>
            <person name="LaButti K."/>
            <person name="Lapidus A."/>
            <person name="Lindquist E."/>
            <person name="Lipzen A."/>
            <person name="Meier-kolthoff J.P."/>
            <person name="Ohm R.A."/>
            <person name="Otillar R.P."/>
            <person name="Pangilinan J."/>
            <person name="Peng Y."/>
            <person name="Rokas A."/>
            <person name="Rosa C.A."/>
            <person name="Scheuner C."/>
            <person name="Sibirny A.A."/>
            <person name="Slot J.C."/>
            <person name="Stielow J.B."/>
            <person name="Sun H."/>
            <person name="Kurtzman C.P."/>
            <person name="Blackwell M."/>
            <person name="Grigoriev I.V."/>
            <person name="Jeffries T.W."/>
        </authorList>
    </citation>
    <scope>NUCLEOTIDE SEQUENCE [LARGE SCALE GENOMIC DNA]</scope>
    <source>
        <strain evidence="7 8">NRRL YB-4993</strain>
    </source>
</reference>
<comment type="caution">
    <text evidence="7">The sequence shown here is derived from an EMBL/GenBank/DDBJ whole genome shotgun (WGS) entry which is preliminary data.</text>
</comment>
<evidence type="ECO:0000256" key="2">
    <source>
        <dbReference type="ARBA" id="ARBA00017880"/>
    </source>
</evidence>
<keyword evidence="8" id="KW-1185">Reference proteome</keyword>
<evidence type="ECO:0000313" key="8">
    <source>
        <dbReference type="Proteomes" id="UP000092555"/>
    </source>
</evidence>
<proteinExistence type="inferred from homology"/>
<organism evidence="7 8">
    <name type="scientific">Metschnikowia bicuspidata var. bicuspidata NRRL YB-4993</name>
    <dbReference type="NCBI Taxonomy" id="869754"/>
    <lineage>
        <taxon>Eukaryota</taxon>
        <taxon>Fungi</taxon>
        <taxon>Dikarya</taxon>
        <taxon>Ascomycota</taxon>
        <taxon>Saccharomycotina</taxon>
        <taxon>Pichiomycetes</taxon>
        <taxon>Metschnikowiaceae</taxon>
        <taxon>Metschnikowia</taxon>
    </lineage>
</organism>
<feature type="compositionally biased region" description="Basic and acidic residues" evidence="5">
    <location>
        <begin position="131"/>
        <end position="143"/>
    </location>
</feature>
<dbReference type="InterPro" id="IPR005365">
    <property type="entry name" value="Npr3"/>
</dbReference>
<comment type="function">
    <text evidence="4">Mediates inactivation of the TORC1 complex in response to amino acid starvation. Required for meiotic nuclear division.</text>
</comment>
<dbReference type="GO" id="GO:1990130">
    <property type="term" value="C:GATOR1 complex"/>
    <property type="evidence" value="ECO:0007669"/>
    <property type="project" value="TreeGrafter"/>
</dbReference>
<dbReference type="GO" id="GO:0034198">
    <property type="term" value="P:cellular response to amino acid starvation"/>
    <property type="evidence" value="ECO:0007669"/>
    <property type="project" value="TreeGrafter"/>
</dbReference>
<evidence type="ECO:0000259" key="6">
    <source>
        <dbReference type="Pfam" id="PF24064"/>
    </source>
</evidence>
<dbReference type="GeneID" id="30030005"/>
<dbReference type="AlphaFoldDB" id="A0A1A0HDS6"/>
<dbReference type="InterPro" id="IPR056603">
    <property type="entry name" value="HTH_NPRL3"/>
</dbReference>
<dbReference type="Pfam" id="PF03666">
    <property type="entry name" value="NPR3"/>
    <property type="match status" value="2"/>
</dbReference>
<comment type="subcellular location">
    <subcellularLocation>
        <location evidence="4">Vacuole membrane</location>
        <topology evidence="4">Peripheral membrane protein</topology>
    </subcellularLocation>
</comment>
<feature type="domain" description="GATOR1 complex protein NPRL3 C-terminal HTH" evidence="6">
    <location>
        <begin position="692"/>
        <end position="756"/>
    </location>
</feature>
<comment type="similarity">
    <text evidence="1 4">Belongs to the NPR3 family.</text>
</comment>
<dbReference type="EMBL" id="LXTC01000002">
    <property type="protein sequence ID" value="OBA22047.1"/>
    <property type="molecule type" value="Genomic_DNA"/>
</dbReference>
<evidence type="ECO:0000256" key="1">
    <source>
        <dbReference type="ARBA" id="ARBA00010546"/>
    </source>
</evidence>
<sequence>MSYNLPNPSFIGILLAVSTHNGPQIAFSYPDDLSLRQLVSRTADEESRSEDDDFDDEDFDAASSDEFEYLAGENQFLKAETSHLWDPSHPNYYLGTKNDLMTFLTARESYRDSTEQLDGTNPPVKSGLSKRTADSGFKAKDTASKSGISKPGQILGLEPDQLGEMLCPPRAMCNRRFDVMLENVVFLGLPVHVDTNGSWRAKKNRPAATGTATARSERQDLTESLRAGTAMSMFHLVFVMSPPDIERNYRVDEMFYNVTSKLSLMLRYEQQKNDFVWLQVRMILKLKDEFRASAELKETTSMTAHLLANLPLCRMMAECHMAISASQIANLNINGKPRSFQIPMKTEFHSLPEPTVPYIPGSCLLSTINCLGRAGLVNVGETTRYSNTNLMELLLGLTPNGSDPNTAEDDDDGINANPDDIVHLALLLCDDPEVIIKDIKAETHSALARFVHMIRPTESLLKIANSLRLHAGASAQLSVAEIKSLALHLVYWRRARVIPPLNTRGIYIVSPMAPISTNFHRDIVKFNEQFPTVPSLPLFLRLLSTRSRKPRQFASIIPSRDHKDMYISALAWLVRFGYVTQLHTYIWLKVLKKVKMKVEEELEEELGKAPKRNADGLRTKKIFAVDNKMHLAVDNSSKQTGPLEKATHPESLESVEEEIDKLQKRFEAHNSIPDLVLEDDGDTILVDPGRASSLERRWINKIIYEECGLSSELTAVFYKLLKYMNGQNSLELLLLRENISRSELRKLLLEIDEYVISVRHW</sequence>
<evidence type="ECO:0000256" key="4">
    <source>
        <dbReference type="RuleBase" id="RU368069"/>
    </source>
</evidence>
<dbReference type="STRING" id="869754.A0A1A0HDS6"/>
<dbReference type="OrthoDB" id="18648at2759"/>
<evidence type="ECO:0000256" key="3">
    <source>
        <dbReference type="ARBA" id="ARBA00030028"/>
    </source>
</evidence>
<name>A0A1A0HDS6_9ASCO</name>
<keyword evidence="4" id="KW-0469">Meiosis</keyword>
<accession>A0A1A0HDS6</accession>
<dbReference type="RefSeq" id="XP_018712543.1">
    <property type="nucleotide sequence ID" value="XM_018857029.1"/>
</dbReference>
<dbReference type="Pfam" id="PF24064">
    <property type="entry name" value="HTH_NPRL3"/>
    <property type="match status" value="1"/>
</dbReference>
<dbReference type="PANTHER" id="PTHR13153">
    <property type="entry name" value="CGTHBA PROTEIN -14 GENE PROTEIN"/>
    <property type="match status" value="1"/>
</dbReference>
<dbReference type="GO" id="GO:1904262">
    <property type="term" value="P:negative regulation of TORC1 signaling"/>
    <property type="evidence" value="ECO:0007669"/>
    <property type="project" value="TreeGrafter"/>
</dbReference>
<evidence type="ECO:0000313" key="7">
    <source>
        <dbReference type="EMBL" id="OBA22047.1"/>
    </source>
</evidence>
<protein>
    <recommendedName>
        <fullName evidence="2 4">Nitrogen permease regulator 3</fullName>
    </recommendedName>
    <alternativeName>
        <fullName evidence="3 4">Required for meiotic nuclear division protein 11</fullName>
    </alternativeName>
</protein>